<dbReference type="OrthoDB" id="2353542at2759"/>
<feature type="compositionally biased region" description="Low complexity" evidence="1">
    <location>
        <begin position="54"/>
        <end position="63"/>
    </location>
</feature>
<evidence type="ECO:0000313" key="2">
    <source>
        <dbReference type="EMBL" id="CAB5356655.1"/>
    </source>
</evidence>
<feature type="region of interest" description="Disordered" evidence="1">
    <location>
        <begin position="46"/>
        <end position="71"/>
    </location>
</feature>
<proteinExistence type="predicted"/>
<sequence length="165" mass="19302">MFEISNGKRETPIPNTPSEYINIYTKCWKDNPDDRPDMEQVFSELKQEAESDGATQSAKQQTKSKAKELGNLAEDDDELNKIELKSLMRKLLEKIYTQDEYKIKVEDPFKSQANIDICRMLIPKLQEDFKLIKYNPSYKQVEECLRSIHKTGRNTYLKSIKTDID</sequence>
<evidence type="ECO:0000313" key="3">
    <source>
        <dbReference type="Proteomes" id="UP000684084"/>
    </source>
</evidence>
<dbReference type="EMBL" id="CAGKOT010000010">
    <property type="protein sequence ID" value="CAB5356655.1"/>
    <property type="molecule type" value="Genomic_DNA"/>
</dbReference>
<evidence type="ECO:0000256" key="1">
    <source>
        <dbReference type="SAM" id="MobiDB-lite"/>
    </source>
</evidence>
<dbReference type="Proteomes" id="UP000684084">
    <property type="component" value="Unassembled WGS sequence"/>
</dbReference>
<evidence type="ECO:0008006" key="4">
    <source>
        <dbReference type="Google" id="ProtNLM"/>
    </source>
</evidence>
<gene>
    <name evidence="2" type="ORF">CHRIB12_LOCUS6452</name>
</gene>
<organism evidence="2 3">
    <name type="scientific">Rhizophagus irregularis</name>
    <dbReference type="NCBI Taxonomy" id="588596"/>
    <lineage>
        <taxon>Eukaryota</taxon>
        <taxon>Fungi</taxon>
        <taxon>Fungi incertae sedis</taxon>
        <taxon>Mucoromycota</taxon>
        <taxon>Glomeromycotina</taxon>
        <taxon>Glomeromycetes</taxon>
        <taxon>Glomerales</taxon>
        <taxon>Glomeraceae</taxon>
        <taxon>Rhizophagus</taxon>
    </lineage>
</organism>
<dbReference type="AlphaFoldDB" id="A0A916E5L3"/>
<reference evidence="2" key="1">
    <citation type="submission" date="2020-05" db="EMBL/GenBank/DDBJ databases">
        <authorList>
            <person name="Rincon C."/>
            <person name="Sanders R I."/>
            <person name="Robbins C."/>
            <person name="Chaturvedi A."/>
        </authorList>
    </citation>
    <scope>NUCLEOTIDE SEQUENCE</scope>
    <source>
        <strain evidence="2">CHB12</strain>
    </source>
</reference>
<accession>A0A916E5L3</accession>
<name>A0A916E5L3_9GLOM</name>
<comment type="caution">
    <text evidence="2">The sequence shown here is derived from an EMBL/GenBank/DDBJ whole genome shotgun (WGS) entry which is preliminary data.</text>
</comment>
<protein>
    <recommendedName>
        <fullName evidence="4">Serine-threonine/tyrosine-protein kinase catalytic domain-containing protein</fullName>
    </recommendedName>
</protein>